<evidence type="ECO:0000313" key="5">
    <source>
        <dbReference type="EMBL" id="EMD34670.1"/>
    </source>
</evidence>
<feature type="domain" description="D-isomer specific 2-hydroxyacid dehydrogenase NAD-binding" evidence="4">
    <location>
        <begin position="119"/>
        <end position="317"/>
    </location>
</feature>
<dbReference type="Pfam" id="PF00389">
    <property type="entry name" value="2-Hacid_dh"/>
    <property type="match status" value="1"/>
</dbReference>
<dbReference type="Proteomes" id="UP000016930">
    <property type="component" value="Unassembled WGS sequence"/>
</dbReference>
<keyword evidence="6" id="KW-1185">Reference proteome</keyword>
<name>M2QR59_CERS8</name>
<dbReference type="PANTHER" id="PTHR10996">
    <property type="entry name" value="2-HYDROXYACID DEHYDROGENASE-RELATED"/>
    <property type="match status" value="1"/>
</dbReference>
<dbReference type="InterPro" id="IPR036291">
    <property type="entry name" value="NAD(P)-bd_dom_sf"/>
</dbReference>
<dbReference type="GO" id="GO:0051287">
    <property type="term" value="F:NAD binding"/>
    <property type="evidence" value="ECO:0007669"/>
    <property type="project" value="InterPro"/>
</dbReference>
<dbReference type="GO" id="GO:0030267">
    <property type="term" value="F:glyoxylate reductase (NADPH) activity"/>
    <property type="evidence" value="ECO:0007669"/>
    <property type="project" value="TreeGrafter"/>
</dbReference>
<feature type="domain" description="D-isomer specific 2-hydroxyacid dehydrogenase catalytic" evidence="3">
    <location>
        <begin position="12"/>
        <end position="338"/>
    </location>
</feature>
<comment type="similarity">
    <text evidence="2">Belongs to the D-isomer specific 2-hydroxyacid dehydrogenase family.</text>
</comment>
<dbReference type="InterPro" id="IPR006139">
    <property type="entry name" value="D-isomer_2_OHA_DH_cat_dom"/>
</dbReference>
<evidence type="ECO:0000259" key="3">
    <source>
        <dbReference type="Pfam" id="PF00389"/>
    </source>
</evidence>
<evidence type="ECO:0000256" key="2">
    <source>
        <dbReference type="RuleBase" id="RU003719"/>
    </source>
</evidence>
<dbReference type="GO" id="GO:0016618">
    <property type="term" value="F:hydroxypyruvate reductase [NAD(P)H] activity"/>
    <property type="evidence" value="ECO:0007669"/>
    <property type="project" value="TreeGrafter"/>
</dbReference>
<dbReference type="OrthoDB" id="9991913at2759"/>
<dbReference type="InterPro" id="IPR006140">
    <property type="entry name" value="D-isomer_DH_NAD-bd"/>
</dbReference>
<proteinExistence type="inferred from homology"/>
<accession>M2QR59</accession>
<dbReference type="EMBL" id="KB445802">
    <property type="protein sequence ID" value="EMD34670.1"/>
    <property type="molecule type" value="Genomic_DNA"/>
</dbReference>
<dbReference type="InterPro" id="IPR029753">
    <property type="entry name" value="D-isomer_DH_CS"/>
</dbReference>
<evidence type="ECO:0000259" key="4">
    <source>
        <dbReference type="Pfam" id="PF02826"/>
    </source>
</evidence>
<dbReference type="CDD" id="cd05301">
    <property type="entry name" value="GDH"/>
    <property type="match status" value="1"/>
</dbReference>
<reference evidence="5 6" key="1">
    <citation type="journal article" date="2012" name="Proc. Natl. Acad. Sci. U.S.A.">
        <title>Comparative genomics of Ceriporiopsis subvermispora and Phanerochaete chrysosporium provide insight into selective ligninolysis.</title>
        <authorList>
            <person name="Fernandez-Fueyo E."/>
            <person name="Ruiz-Duenas F.J."/>
            <person name="Ferreira P."/>
            <person name="Floudas D."/>
            <person name="Hibbett D.S."/>
            <person name="Canessa P."/>
            <person name="Larrondo L.F."/>
            <person name="James T.Y."/>
            <person name="Seelenfreund D."/>
            <person name="Lobos S."/>
            <person name="Polanco R."/>
            <person name="Tello M."/>
            <person name="Honda Y."/>
            <person name="Watanabe T."/>
            <person name="Watanabe T."/>
            <person name="Ryu J.S."/>
            <person name="Kubicek C.P."/>
            <person name="Schmoll M."/>
            <person name="Gaskell J."/>
            <person name="Hammel K.E."/>
            <person name="St John F.J."/>
            <person name="Vanden Wymelenberg A."/>
            <person name="Sabat G."/>
            <person name="Splinter BonDurant S."/>
            <person name="Syed K."/>
            <person name="Yadav J.S."/>
            <person name="Doddapaneni H."/>
            <person name="Subramanian V."/>
            <person name="Lavin J.L."/>
            <person name="Oguiza J.A."/>
            <person name="Perez G."/>
            <person name="Pisabarro A.G."/>
            <person name="Ramirez L."/>
            <person name="Santoyo F."/>
            <person name="Master E."/>
            <person name="Coutinho P.M."/>
            <person name="Henrissat B."/>
            <person name="Lombard V."/>
            <person name="Magnuson J.K."/>
            <person name="Kuees U."/>
            <person name="Hori C."/>
            <person name="Igarashi K."/>
            <person name="Samejima M."/>
            <person name="Held B.W."/>
            <person name="Barry K.W."/>
            <person name="LaButti K.M."/>
            <person name="Lapidus A."/>
            <person name="Lindquist E.A."/>
            <person name="Lucas S.M."/>
            <person name="Riley R."/>
            <person name="Salamov A.A."/>
            <person name="Hoffmeister D."/>
            <person name="Schwenk D."/>
            <person name="Hadar Y."/>
            <person name="Yarden O."/>
            <person name="de Vries R.P."/>
            <person name="Wiebenga A."/>
            <person name="Stenlid J."/>
            <person name="Eastwood D."/>
            <person name="Grigoriev I.V."/>
            <person name="Berka R.M."/>
            <person name="Blanchette R.A."/>
            <person name="Kersten P."/>
            <person name="Martinez A.T."/>
            <person name="Vicuna R."/>
            <person name="Cullen D."/>
        </authorList>
    </citation>
    <scope>NUCLEOTIDE SEQUENCE [LARGE SCALE GENOMIC DNA]</scope>
    <source>
        <strain evidence="5 6">B</strain>
    </source>
</reference>
<evidence type="ECO:0000313" key="6">
    <source>
        <dbReference type="Proteomes" id="UP000016930"/>
    </source>
</evidence>
<protein>
    <recommendedName>
        <fullName evidence="7">Glyoxylate reductase</fullName>
    </recommendedName>
</protein>
<evidence type="ECO:0008006" key="7">
    <source>
        <dbReference type="Google" id="ProtNLM"/>
    </source>
</evidence>
<sequence length="352" mass="37865">MSSTSTSTRPKVVITRNLGPETMPLLLNRDDIDVVLWPEDSYCDRKWLLENIRGAAGLLVMLSDRVDTELLDAAGPSLKVLSTMSVGYEHVPLPELVKRNVRLGYTPDVLTDAVADIAIMLALMASRNAEEVTQLVRKGEWYKQPWSPFLFCGPQLSASTIHPERTAGFIGFGRIAQATLRRLVPFGINTCLYSGNPSTPADPAADAALAAQLGVRTLRRVPLAELAAQSDVVFVLAPGGPATQHIVDAPFLRAMKPTAVLVNAARGTLVDTDALVTALRENWIWGAGLDVLEGEPVIHADHPLVKEPRCTVLPHIGSASIETRQAMAKMAAENLLGGVLDQAMSAEVVGTK</sequence>
<dbReference type="Gene3D" id="3.40.50.720">
    <property type="entry name" value="NAD(P)-binding Rossmann-like Domain"/>
    <property type="match status" value="2"/>
</dbReference>
<dbReference type="SUPFAM" id="SSF52283">
    <property type="entry name" value="Formate/glycerate dehydrogenase catalytic domain-like"/>
    <property type="match status" value="1"/>
</dbReference>
<gene>
    <name evidence="5" type="ORF">CERSUDRAFT_86093</name>
</gene>
<evidence type="ECO:0000256" key="1">
    <source>
        <dbReference type="ARBA" id="ARBA00023002"/>
    </source>
</evidence>
<dbReference type="SUPFAM" id="SSF51735">
    <property type="entry name" value="NAD(P)-binding Rossmann-fold domains"/>
    <property type="match status" value="1"/>
</dbReference>
<dbReference type="STRING" id="914234.M2QR59"/>
<dbReference type="PROSITE" id="PS00671">
    <property type="entry name" value="D_2_HYDROXYACID_DH_3"/>
    <property type="match status" value="1"/>
</dbReference>
<dbReference type="GO" id="GO:0005829">
    <property type="term" value="C:cytosol"/>
    <property type="evidence" value="ECO:0007669"/>
    <property type="project" value="TreeGrafter"/>
</dbReference>
<dbReference type="Pfam" id="PF02826">
    <property type="entry name" value="2-Hacid_dh_C"/>
    <property type="match status" value="1"/>
</dbReference>
<dbReference type="InterPro" id="IPR050223">
    <property type="entry name" value="D-isomer_2-hydroxyacid_DH"/>
</dbReference>
<dbReference type="PANTHER" id="PTHR10996:SF277">
    <property type="entry name" value="GLYOXYLATE REDUCTASE_HYDROXYPYRUVATE REDUCTASE"/>
    <property type="match status" value="1"/>
</dbReference>
<keyword evidence="1 2" id="KW-0560">Oxidoreductase</keyword>
<dbReference type="HOGENOM" id="CLU_019796_1_2_1"/>
<organism evidence="5 6">
    <name type="scientific">Ceriporiopsis subvermispora (strain B)</name>
    <name type="common">White-rot fungus</name>
    <name type="synonym">Gelatoporia subvermispora</name>
    <dbReference type="NCBI Taxonomy" id="914234"/>
    <lineage>
        <taxon>Eukaryota</taxon>
        <taxon>Fungi</taxon>
        <taxon>Dikarya</taxon>
        <taxon>Basidiomycota</taxon>
        <taxon>Agaricomycotina</taxon>
        <taxon>Agaricomycetes</taxon>
        <taxon>Polyporales</taxon>
        <taxon>Gelatoporiaceae</taxon>
        <taxon>Gelatoporia</taxon>
    </lineage>
</organism>
<dbReference type="AlphaFoldDB" id="M2QR59"/>